<sequence>MTDRDIEEQLWDNDSDDDFQLEDMSSDDDEEEIERQVITQIAAREVQLASQRTRRVPSLEALRPPENSALSEEGSSSSWTTTCELKKNYFTKQNEFLGAPDPTPIAFFNFFLEDDFLAMICDKTNAQAEKLFLTEGFALEIWPKGCQFGGALGSGQLQYTIATVPGGKGVVPTDFTPVSETSLVTTILDNSQLKVGTDPVKLMPDNFGDFVMVRPNVGPSAGTKFTTPDGRPASLIMLKMRQLDNNAVSDGFHTTPFPMRAAIAATRCGELATLGLVSKFCIKLCAEIKTT</sequence>
<gene>
    <name evidence="2" type="ORF">LSINAPIS_LOCUS9319</name>
</gene>
<reference evidence="2 3" key="1">
    <citation type="submission" date="2017-07" db="EMBL/GenBank/DDBJ databases">
        <authorList>
            <person name="Talla V."/>
            <person name="Backstrom N."/>
        </authorList>
    </citation>
    <scope>NUCLEOTIDE SEQUENCE [LARGE SCALE GENOMIC DNA]</scope>
</reference>
<name>A0A5E4QJT0_9NEOP</name>
<accession>A0A5E4QJT0</accession>
<feature type="region of interest" description="Disordered" evidence="1">
    <location>
        <begin position="1"/>
        <end position="31"/>
    </location>
</feature>
<dbReference type="EMBL" id="FZQP02003445">
    <property type="protein sequence ID" value="VVC98198.1"/>
    <property type="molecule type" value="Genomic_DNA"/>
</dbReference>
<dbReference type="AlphaFoldDB" id="A0A5E4QJT0"/>
<evidence type="ECO:0008006" key="4">
    <source>
        <dbReference type="Google" id="ProtNLM"/>
    </source>
</evidence>
<protein>
    <recommendedName>
        <fullName evidence="4">PiggyBac transposable element-derived protein domain-containing protein</fullName>
    </recommendedName>
</protein>
<evidence type="ECO:0000256" key="1">
    <source>
        <dbReference type="SAM" id="MobiDB-lite"/>
    </source>
</evidence>
<organism evidence="2 3">
    <name type="scientific">Leptidea sinapis</name>
    <dbReference type="NCBI Taxonomy" id="189913"/>
    <lineage>
        <taxon>Eukaryota</taxon>
        <taxon>Metazoa</taxon>
        <taxon>Ecdysozoa</taxon>
        <taxon>Arthropoda</taxon>
        <taxon>Hexapoda</taxon>
        <taxon>Insecta</taxon>
        <taxon>Pterygota</taxon>
        <taxon>Neoptera</taxon>
        <taxon>Endopterygota</taxon>
        <taxon>Lepidoptera</taxon>
        <taxon>Glossata</taxon>
        <taxon>Ditrysia</taxon>
        <taxon>Papilionoidea</taxon>
        <taxon>Pieridae</taxon>
        <taxon>Dismorphiinae</taxon>
        <taxon>Leptidea</taxon>
    </lineage>
</organism>
<proteinExistence type="predicted"/>
<feature type="region of interest" description="Disordered" evidence="1">
    <location>
        <begin position="54"/>
        <end position="76"/>
    </location>
</feature>
<evidence type="ECO:0000313" key="2">
    <source>
        <dbReference type="EMBL" id="VVC98198.1"/>
    </source>
</evidence>
<dbReference type="Proteomes" id="UP000324832">
    <property type="component" value="Unassembled WGS sequence"/>
</dbReference>
<feature type="compositionally biased region" description="Low complexity" evidence="1">
    <location>
        <begin position="66"/>
        <end position="76"/>
    </location>
</feature>
<evidence type="ECO:0000313" key="3">
    <source>
        <dbReference type="Proteomes" id="UP000324832"/>
    </source>
</evidence>
<keyword evidence="3" id="KW-1185">Reference proteome</keyword>